<name>A0A839ZFB6_9HYPH</name>
<proteinExistence type="predicted"/>
<dbReference type="InterPro" id="IPR006311">
    <property type="entry name" value="TAT_signal"/>
</dbReference>
<dbReference type="Proteomes" id="UP000533469">
    <property type="component" value="Unassembled WGS sequence"/>
</dbReference>
<evidence type="ECO:0000313" key="1">
    <source>
        <dbReference type="EMBL" id="MBB3773305.1"/>
    </source>
</evidence>
<protein>
    <submittedName>
        <fullName evidence="1">Uncharacterized protein</fullName>
    </submittedName>
</protein>
<organism evidence="1 2">
    <name type="scientific">Ancylobacter tetraedralis</name>
    <dbReference type="NCBI Taxonomy" id="217068"/>
    <lineage>
        <taxon>Bacteria</taxon>
        <taxon>Pseudomonadati</taxon>
        <taxon>Pseudomonadota</taxon>
        <taxon>Alphaproteobacteria</taxon>
        <taxon>Hyphomicrobiales</taxon>
        <taxon>Xanthobacteraceae</taxon>
        <taxon>Ancylobacter</taxon>
    </lineage>
</organism>
<comment type="caution">
    <text evidence="1">The sequence shown here is derived from an EMBL/GenBank/DDBJ whole genome shotgun (WGS) entry which is preliminary data.</text>
</comment>
<dbReference type="RefSeq" id="WP_183191449.1">
    <property type="nucleotide sequence ID" value="NZ_JACICD010000009.1"/>
</dbReference>
<dbReference type="PROSITE" id="PS51318">
    <property type="entry name" value="TAT"/>
    <property type="match status" value="1"/>
</dbReference>
<gene>
    <name evidence="1" type="ORF">FHS55_003938</name>
</gene>
<reference evidence="1 2" key="1">
    <citation type="submission" date="2020-08" db="EMBL/GenBank/DDBJ databases">
        <title>Genomic Encyclopedia of Type Strains, Phase IV (KMG-IV): sequencing the most valuable type-strain genomes for metagenomic binning, comparative biology and taxonomic classification.</title>
        <authorList>
            <person name="Goeker M."/>
        </authorList>
    </citation>
    <scope>NUCLEOTIDE SEQUENCE [LARGE SCALE GENOMIC DNA]</scope>
    <source>
        <strain evidence="1 2">DSM 5895</strain>
    </source>
</reference>
<accession>A0A839ZFB6</accession>
<dbReference type="EMBL" id="JACICD010000009">
    <property type="protein sequence ID" value="MBB3773305.1"/>
    <property type="molecule type" value="Genomic_DNA"/>
</dbReference>
<keyword evidence="2" id="KW-1185">Reference proteome</keyword>
<evidence type="ECO:0000313" key="2">
    <source>
        <dbReference type="Proteomes" id="UP000533469"/>
    </source>
</evidence>
<sequence length="221" mass="24119">MADSEISTSLSRPSRRDILSAALLTVGGSSFNSSAAAAPLDDSETDATVLAWKTWRAAHRRTLALCRKQQRLESKLARTIGFPQAVLNAAELPSPMRVSSLRQFDELAADVPSLRTRRAEVAEALRAHQQRWDDADRAIGYTATRNAEAAASVDEDRLIATLFATDATSLCGLSAKLDALIAVGAEGAEGRQFPWPELRRIRRDVARIVQLPRYDTADFTA</sequence>
<dbReference type="AlphaFoldDB" id="A0A839ZFB6"/>